<evidence type="ECO:0000313" key="2">
    <source>
        <dbReference type="EMBL" id="MPN03686.1"/>
    </source>
</evidence>
<comment type="caution">
    <text evidence="2">The sequence shown here is derived from an EMBL/GenBank/DDBJ whole genome shotgun (WGS) entry which is preliminary data.</text>
</comment>
<proteinExistence type="predicted"/>
<feature type="compositionally biased region" description="Basic and acidic residues" evidence="1">
    <location>
        <begin position="280"/>
        <end position="291"/>
    </location>
</feature>
<sequence length="291" mass="33128">MPDLPYEAGWNSTSSPGQEEGADVYLRFYASPEERESWQADFPEDTLPPSEQPAHDRDRWLPDPPILSYAECEAEELVLGEDDDASVFEIGGDDPSLPMESPEADADDEDDLPESSSDPLGLAAVDREIRAQKGSIDPEDDEIDDDLDDPAFDENWERPRDVLRREGVRMLPPDELTDESVPGHLWELLHNLACRGFYVQHTDHLTDRELYAEIWEHGLTDLSLLPGRCQTGGWFHDVIGSGGQEDEEIYLSYYANEQQRREHAAEYPEQPLPPRKSPVTRRDWRLPKGPF</sequence>
<feature type="compositionally biased region" description="Acidic residues" evidence="1">
    <location>
        <begin position="72"/>
        <end position="86"/>
    </location>
</feature>
<feature type="region of interest" description="Disordered" evidence="1">
    <location>
        <begin position="261"/>
        <end position="291"/>
    </location>
</feature>
<feature type="region of interest" description="Disordered" evidence="1">
    <location>
        <begin position="1"/>
        <end position="154"/>
    </location>
</feature>
<name>A0A645EQH0_9ZZZZ</name>
<gene>
    <name evidence="2" type="ORF">SDC9_150918</name>
</gene>
<dbReference type="EMBL" id="VSSQ01049614">
    <property type="protein sequence ID" value="MPN03686.1"/>
    <property type="molecule type" value="Genomic_DNA"/>
</dbReference>
<evidence type="ECO:0000256" key="1">
    <source>
        <dbReference type="SAM" id="MobiDB-lite"/>
    </source>
</evidence>
<feature type="compositionally biased region" description="Acidic residues" evidence="1">
    <location>
        <begin position="102"/>
        <end position="113"/>
    </location>
</feature>
<accession>A0A645EQH0</accession>
<organism evidence="2">
    <name type="scientific">bioreactor metagenome</name>
    <dbReference type="NCBI Taxonomy" id="1076179"/>
    <lineage>
        <taxon>unclassified sequences</taxon>
        <taxon>metagenomes</taxon>
        <taxon>ecological metagenomes</taxon>
    </lineage>
</organism>
<protein>
    <submittedName>
        <fullName evidence="2">Uncharacterized protein</fullName>
    </submittedName>
</protein>
<dbReference type="AlphaFoldDB" id="A0A645EQH0"/>
<reference evidence="2" key="1">
    <citation type="submission" date="2019-08" db="EMBL/GenBank/DDBJ databases">
        <authorList>
            <person name="Kucharzyk K."/>
            <person name="Murdoch R.W."/>
            <person name="Higgins S."/>
            <person name="Loffler F."/>
        </authorList>
    </citation>
    <scope>NUCLEOTIDE SEQUENCE</scope>
</reference>
<feature type="compositionally biased region" description="Acidic residues" evidence="1">
    <location>
        <begin position="137"/>
        <end position="154"/>
    </location>
</feature>